<dbReference type="GO" id="GO:0051287">
    <property type="term" value="F:NAD binding"/>
    <property type="evidence" value="ECO:0007669"/>
    <property type="project" value="InterPro"/>
</dbReference>
<reference evidence="4" key="1">
    <citation type="journal article" date="2021" name="PeerJ">
        <title>Extensive microbial diversity within the chicken gut microbiome revealed by metagenomics and culture.</title>
        <authorList>
            <person name="Gilroy R."/>
            <person name="Ravi A."/>
            <person name="Getino M."/>
            <person name="Pursley I."/>
            <person name="Horton D.L."/>
            <person name="Alikhan N.F."/>
            <person name="Baker D."/>
            <person name="Gharbi K."/>
            <person name="Hall N."/>
            <person name="Watson M."/>
            <person name="Adriaenssens E.M."/>
            <person name="Foster-Nyarko E."/>
            <person name="Jarju S."/>
            <person name="Secka A."/>
            <person name="Antonio M."/>
            <person name="Oren A."/>
            <person name="Chaudhuri R.R."/>
            <person name="La Ragione R."/>
            <person name="Hildebrand F."/>
            <person name="Pallen M.J."/>
        </authorList>
    </citation>
    <scope>NUCLEOTIDE SEQUENCE</scope>
    <source>
        <strain evidence="4">Gambia16-930</strain>
    </source>
</reference>
<evidence type="ECO:0000313" key="4">
    <source>
        <dbReference type="EMBL" id="HIW88039.1"/>
    </source>
</evidence>
<name>A0A9D1RHL8_9BACT</name>
<dbReference type="Proteomes" id="UP000824267">
    <property type="component" value="Unassembled WGS sequence"/>
</dbReference>
<dbReference type="GO" id="GO:0050570">
    <property type="term" value="F:4-hydroxythreonine-4-phosphate dehydrogenase activity"/>
    <property type="evidence" value="ECO:0007669"/>
    <property type="project" value="UniProtKB-EC"/>
</dbReference>
<keyword evidence="1" id="KW-0479">Metal-binding</keyword>
<dbReference type="NCBIfam" id="TIGR00557">
    <property type="entry name" value="pdxA"/>
    <property type="match status" value="1"/>
</dbReference>
<dbReference type="AlphaFoldDB" id="A0A9D1RHL8"/>
<dbReference type="GO" id="GO:0046872">
    <property type="term" value="F:metal ion binding"/>
    <property type="evidence" value="ECO:0007669"/>
    <property type="project" value="UniProtKB-KW"/>
</dbReference>
<dbReference type="Gene3D" id="3.40.718.10">
    <property type="entry name" value="Isopropylmalate Dehydrogenase"/>
    <property type="match status" value="1"/>
</dbReference>
<comment type="caution">
    <text evidence="4">The sequence shown here is derived from an EMBL/GenBank/DDBJ whole genome shotgun (WGS) entry which is preliminary data.</text>
</comment>
<dbReference type="Pfam" id="PF04166">
    <property type="entry name" value="PdxA"/>
    <property type="match status" value="1"/>
</dbReference>
<evidence type="ECO:0000313" key="5">
    <source>
        <dbReference type="Proteomes" id="UP000824267"/>
    </source>
</evidence>
<dbReference type="EC" id="1.1.1.262" evidence="4"/>
<evidence type="ECO:0000256" key="3">
    <source>
        <dbReference type="ARBA" id="ARBA00023027"/>
    </source>
</evidence>
<protein>
    <submittedName>
        <fullName evidence="4">4-hydroxythreonine-4-phosphate dehydrogenase PdxA</fullName>
        <ecNumber evidence="4">1.1.1.262</ecNumber>
    </submittedName>
</protein>
<proteinExistence type="predicted"/>
<keyword evidence="2 4" id="KW-0560">Oxidoreductase</keyword>
<dbReference type="SUPFAM" id="SSF53659">
    <property type="entry name" value="Isocitrate/Isopropylmalate dehydrogenase-like"/>
    <property type="match status" value="1"/>
</dbReference>
<evidence type="ECO:0000256" key="1">
    <source>
        <dbReference type="ARBA" id="ARBA00022723"/>
    </source>
</evidence>
<dbReference type="PANTHER" id="PTHR30004">
    <property type="entry name" value="4-HYDROXYTHREONINE-4-PHOSPHATE DEHYDROGENASE"/>
    <property type="match status" value="1"/>
</dbReference>
<gene>
    <name evidence="4" type="primary">pdxA</name>
    <name evidence="4" type="ORF">IAC47_07215</name>
</gene>
<sequence>MEDNKIRIGITQGDINGVGYEVILKTFAEPAMLELCTPIVYGSPKVAAYHRKSLDLPTNFSIVESAEDAAPDRLSIVNCNDDEVKVEFANPTPEAGHAALAALEKAVEEYKKGLIDVIVTAPINKHTIQSKDFHFPGHTEYIEQTLGEGEKALMILMKNDLRVALVTGHIPVSKIASVLNKELIKEKLRIFHRSLKLDFDIEIPRIAVLSLNPHAGDEGLLGTEEQDIIIPAMKEAGEEGILCFGPFPVDGFMGAGGFSHFDGILAMYHDQGLAPFKALAMDEGVNFTAGLPVVRTSPAHGTAYDIAGKGVASEDSFRQAIYVAIDVYRNRQRDLQARSNPLRKLYYEKRDDSDKLKLDSTTEAEL</sequence>
<keyword evidence="3" id="KW-0520">NAD</keyword>
<evidence type="ECO:0000256" key="2">
    <source>
        <dbReference type="ARBA" id="ARBA00023002"/>
    </source>
</evidence>
<organism evidence="4 5">
    <name type="scientific">Candidatus Onthomorpha intestinigallinarum</name>
    <dbReference type="NCBI Taxonomy" id="2840880"/>
    <lineage>
        <taxon>Bacteria</taxon>
        <taxon>Pseudomonadati</taxon>
        <taxon>Bacteroidota</taxon>
        <taxon>Bacteroidia</taxon>
        <taxon>Bacteroidales</taxon>
        <taxon>Candidatus Onthomorpha</taxon>
    </lineage>
</organism>
<accession>A0A9D1RHL8</accession>
<reference evidence="4" key="2">
    <citation type="submission" date="2021-04" db="EMBL/GenBank/DDBJ databases">
        <authorList>
            <person name="Gilroy R."/>
        </authorList>
    </citation>
    <scope>NUCLEOTIDE SEQUENCE</scope>
    <source>
        <strain evidence="4">Gambia16-930</strain>
    </source>
</reference>
<dbReference type="InterPro" id="IPR005255">
    <property type="entry name" value="PdxA_fam"/>
</dbReference>
<dbReference type="EMBL" id="DXGG01000225">
    <property type="protein sequence ID" value="HIW88039.1"/>
    <property type="molecule type" value="Genomic_DNA"/>
</dbReference>
<dbReference type="PANTHER" id="PTHR30004:SF6">
    <property type="entry name" value="D-THREONATE 4-PHOSPHATE DEHYDROGENASE"/>
    <property type="match status" value="1"/>
</dbReference>